<evidence type="ECO:0000256" key="4">
    <source>
        <dbReference type="ARBA" id="ARBA00022741"/>
    </source>
</evidence>
<dbReference type="RefSeq" id="WP_095639570.1">
    <property type="nucleotide sequence ID" value="NZ_NSJZ01000004.1"/>
</dbReference>
<evidence type="ECO:0000256" key="2">
    <source>
        <dbReference type="ARBA" id="ARBA00005069"/>
    </source>
</evidence>
<evidence type="ECO:0000256" key="6">
    <source>
        <dbReference type="HAMAP-Rule" id="MF_00836"/>
    </source>
</evidence>
<gene>
    <name evidence="6 8" type="primary">phnN</name>
    <name evidence="8" type="ORF">CK240_06695</name>
</gene>
<comment type="function">
    <text evidence="6">Catalyzes the phosphorylation of ribose 1,5-bisphosphate to 5-phospho-D-ribosyl alpha-1-diphosphate (PRPP).</text>
</comment>
<dbReference type="InterPro" id="IPR008145">
    <property type="entry name" value="GK/Ca_channel_bsu"/>
</dbReference>
<dbReference type="EMBL" id="NSJZ01000004">
    <property type="protein sequence ID" value="PAU97654.1"/>
    <property type="molecule type" value="Genomic_DNA"/>
</dbReference>
<keyword evidence="3 6" id="KW-0808">Transferase</keyword>
<dbReference type="OrthoDB" id="341217at2"/>
<feature type="binding site" evidence="6">
    <location>
        <begin position="7"/>
        <end position="14"/>
    </location>
    <ligand>
        <name>ATP</name>
        <dbReference type="ChEBI" id="CHEBI:30616"/>
    </ligand>
</feature>
<dbReference type="InterPro" id="IPR012699">
    <property type="entry name" value="PhnN"/>
</dbReference>
<comment type="catalytic activity">
    <reaction evidence="1 6">
        <text>alpha-D-ribose 1,5-bisphosphate + ATP = 5-phospho-alpha-D-ribose 1-diphosphate + ADP</text>
        <dbReference type="Rhea" id="RHEA:20109"/>
        <dbReference type="ChEBI" id="CHEBI:30616"/>
        <dbReference type="ChEBI" id="CHEBI:58017"/>
        <dbReference type="ChEBI" id="CHEBI:68688"/>
        <dbReference type="ChEBI" id="CHEBI:456216"/>
        <dbReference type="EC" id="2.7.4.23"/>
    </reaction>
</comment>
<organism evidence="8 9">
    <name type="scientific">Paracoccus salipaludis</name>
    <dbReference type="NCBI Taxonomy" id="2032623"/>
    <lineage>
        <taxon>Bacteria</taxon>
        <taxon>Pseudomonadati</taxon>
        <taxon>Pseudomonadota</taxon>
        <taxon>Alphaproteobacteria</taxon>
        <taxon>Rhodobacterales</taxon>
        <taxon>Paracoccaceae</taxon>
        <taxon>Paracoccus</taxon>
    </lineage>
</organism>
<comment type="similarity">
    <text evidence="6">Belongs to the ribose 1,5-bisphosphokinase family.</text>
</comment>
<dbReference type="GO" id="GO:0005524">
    <property type="term" value="F:ATP binding"/>
    <property type="evidence" value="ECO:0007669"/>
    <property type="project" value="UniProtKB-KW"/>
</dbReference>
<evidence type="ECO:0000313" key="9">
    <source>
        <dbReference type="Proteomes" id="UP000218023"/>
    </source>
</evidence>
<feature type="domain" description="Guanylate kinase/L-type calcium channel beta subunit" evidence="7">
    <location>
        <begin position="1"/>
        <end position="172"/>
    </location>
</feature>
<evidence type="ECO:0000256" key="1">
    <source>
        <dbReference type="ARBA" id="ARBA00000373"/>
    </source>
</evidence>
<evidence type="ECO:0000313" key="8">
    <source>
        <dbReference type="EMBL" id="PAU97654.1"/>
    </source>
</evidence>
<dbReference type="NCBIfam" id="TIGR02322">
    <property type="entry name" value="phosphon_PhnN"/>
    <property type="match status" value="1"/>
</dbReference>
<dbReference type="UniPathway" id="UPA00087">
    <property type="reaction ID" value="UER00175"/>
</dbReference>
<dbReference type="AlphaFoldDB" id="A0A2A2GKW7"/>
<name>A0A2A2GKW7_9RHOB</name>
<dbReference type="HAMAP" id="MF_00836">
    <property type="entry name" value="PhnN"/>
    <property type="match status" value="1"/>
</dbReference>
<accession>A0A2A2GKW7</accession>
<dbReference type="GO" id="GO:0033863">
    <property type="term" value="F:ribose 1,5-bisphosphate phosphokinase activity"/>
    <property type="evidence" value="ECO:0007669"/>
    <property type="project" value="UniProtKB-UniRule"/>
</dbReference>
<evidence type="ECO:0000256" key="3">
    <source>
        <dbReference type="ARBA" id="ARBA00022679"/>
    </source>
</evidence>
<dbReference type="GO" id="GO:0006015">
    <property type="term" value="P:5-phosphoribose 1-diphosphate biosynthetic process"/>
    <property type="evidence" value="ECO:0007669"/>
    <property type="project" value="UniProtKB-UniRule"/>
</dbReference>
<protein>
    <recommendedName>
        <fullName evidence="6">Ribose 1,5-bisphosphate phosphokinase PhnN</fullName>
        <ecNumber evidence="6">2.7.4.23</ecNumber>
    </recommendedName>
    <alternativeName>
        <fullName evidence="6">Ribose 1,5-bisphosphokinase</fullName>
    </alternativeName>
</protein>
<dbReference type="SMART" id="SM00072">
    <property type="entry name" value="GuKc"/>
    <property type="match status" value="1"/>
</dbReference>
<dbReference type="GO" id="GO:0019634">
    <property type="term" value="P:organic phosphonate metabolic process"/>
    <property type="evidence" value="ECO:0007669"/>
    <property type="project" value="UniProtKB-UniRule"/>
</dbReference>
<comment type="pathway">
    <text evidence="2 6">Metabolic intermediate biosynthesis; 5-phospho-alpha-D-ribose 1-diphosphate biosynthesis; 5-phospho-alpha-D-ribose 1-diphosphate from D-ribose 5-phosphate (route II): step 3/3.</text>
</comment>
<sequence length="175" mass="18411">MIFAVVGPSGAGKDTLIAGALERRPDLRLARRVITRPTEAGGEDFEGVTPEAFAARKARGAFALDWEAHGLRYGIPHDQLQGGDVIFNGSRAALPAAQAAFPDLRVILVTASAPVLAARLAARGRENEADIRERLGRASFDLPPGTRATVVANDGAVEDGVARLLAALQPDRAAR</sequence>
<keyword evidence="4 6" id="KW-0547">Nucleotide-binding</keyword>
<dbReference type="SUPFAM" id="SSF52540">
    <property type="entry name" value="P-loop containing nucleoside triphosphate hydrolases"/>
    <property type="match status" value="1"/>
</dbReference>
<dbReference type="Proteomes" id="UP000218023">
    <property type="component" value="Unassembled WGS sequence"/>
</dbReference>
<proteinExistence type="inferred from homology"/>
<keyword evidence="9" id="KW-1185">Reference proteome</keyword>
<keyword evidence="5 6" id="KW-0067">ATP-binding</keyword>
<dbReference type="EC" id="2.7.4.23" evidence="6"/>
<dbReference type="InterPro" id="IPR027417">
    <property type="entry name" value="P-loop_NTPase"/>
</dbReference>
<evidence type="ECO:0000259" key="7">
    <source>
        <dbReference type="SMART" id="SM00072"/>
    </source>
</evidence>
<keyword evidence="8" id="KW-0418">Kinase</keyword>
<reference evidence="8 9" key="1">
    <citation type="submission" date="2017-09" db="EMBL/GenBank/DDBJ databases">
        <title>Paracoccus alkalisoli sp. nov., isolated from saline alkaline soil.</title>
        <authorList>
            <person name="Dong X."/>
            <person name="Zhang G."/>
        </authorList>
    </citation>
    <scope>NUCLEOTIDE SEQUENCE [LARGE SCALE GENOMIC DNA]</scope>
    <source>
        <strain evidence="8 9">WN007</strain>
    </source>
</reference>
<evidence type="ECO:0000256" key="5">
    <source>
        <dbReference type="ARBA" id="ARBA00022840"/>
    </source>
</evidence>
<comment type="caution">
    <text evidence="8">The sequence shown here is derived from an EMBL/GenBank/DDBJ whole genome shotgun (WGS) entry which is preliminary data.</text>
</comment>
<dbReference type="Gene3D" id="3.40.50.300">
    <property type="entry name" value="P-loop containing nucleotide triphosphate hydrolases"/>
    <property type="match status" value="1"/>
</dbReference>